<proteinExistence type="predicted"/>
<protein>
    <submittedName>
        <fullName evidence="2">Uncharacterized protein</fullName>
    </submittedName>
</protein>
<accession>A0A8S5SQJ1</accession>
<evidence type="ECO:0000313" key="2">
    <source>
        <dbReference type="EMBL" id="DAF53317.1"/>
    </source>
</evidence>
<reference evidence="2" key="1">
    <citation type="journal article" date="2021" name="Proc. Natl. Acad. Sci. U.S.A.">
        <title>A Catalog of Tens of Thousands of Viruses from Human Metagenomes Reveals Hidden Associations with Chronic Diseases.</title>
        <authorList>
            <person name="Tisza M.J."/>
            <person name="Buck C.B."/>
        </authorList>
    </citation>
    <scope>NUCLEOTIDE SEQUENCE</scope>
    <source>
        <strain evidence="2">CtHjK2</strain>
    </source>
</reference>
<organism evidence="2">
    <name type="scientific">Siphoviridae sp. ctHjK2</name>
    <dbReference type="NCBI Taxonomy" id="2827831"/>
    <lineage>
        <taxon>Viruses</taxon>
        <taxon>Duplodnaviria</taxon>
        <taxon>Heunggongvirae</taxon>
        <taxon>Uroviricota</taxon>
        <taxon>Caudoviricetes</taxon>
    </lineage>
</organism>
<sequence length="31" mass="3517">MIKQLTPPLLSRKGGESYAKSQDKAERKNLE</sequence>
<dbReference type="EMBL" id="BK032651">
    <property type="protein sequence ID" value="DAF53317.1"/>
    <property type="molecule type" value="Genomic_DNA"/>
</dbReference>
<evidence type="ECO:0000256" key="1">
    <source>
        <dbReference type="SAM" id="MobiDB-lite"/>
    </source>
</evidence>
<feature type="compositionally biased region" description="Basic and acidic residues" evidence="1">
    <location>
        <begin position="21"/>
        <end position="31"/>
    </location>
</feature>
<feature type="region of interest" description="Disordered" evidence="1">
    <location>
        <begin position="1"/>
        <end position="31"/>
    </location>
</feature>
<name>A0A8S5SQJ1_9CAUD</name>